<proteinExistence type="predicted"/>
<comment type="caution">
    <text evidence="3">The sequence shown here is derived from an EMBL/GenBank/DDBJ whole genome shotgun (WGS) entry which is preliminary data.</text>
</comment>
<evidence type="ECO:0000313" key="4">
    <source>
        <dbReference type="Proteomes" id="UP001597185"/>
    </source>
</evidence>
<feature type="region of interest" description="Disordered" evidence="1">
    <location>
        <begin position="122"/>
        <end position="154"/>
    </location>
</feature>
<protein>
    <recommendedName>
        <fullName evidence="2">DUF8030 domain-containing protein</fullName>
    </recommendedName>
</protein>
<evidence type="ECO:0000256" key="1">
    <source>
        <dbReference type="SAM" id="MobiDB-lite"/>
    </source>
</evidence>
<sequence length="154" mass="17696">MHSERQRDPIRRIDPHPDESDAATAPWADLRLDVPNDRRDESIVAFVECVLVELTHEDVGAEYRSSNAWGAKIDQYVAAEATGQQFIKRRYDERLGWDETQITREAVRDKLVWQLSRSESLATNRSHAKPATNPDTFVVKPTQQLRTDSGCEEY</sequence>
<reference evidence="3 4" key="1">
    <citation type="journal article" date="2019" name="Int. J. Syst. Evol. Microbiol.">
        <title>The Global Catalogue of Microorganisms (GCM) 10K type strain sequencing project: providing services to taxonomists for standard genome sequencing and annotation.</title>
        <authorList>
            <consortium name="The Broad Institute Genomics Platform"/>
            <consortium name="The Broad Institute Genome Sequencing Center for Infectious Disease"/>
            <person name="Wu L."/>
            <person name="Ma J."/>
        </authorList>
    </citation>
    <scope>NUCLEOTIDE SEQUENCE [LARGE SCALE GENOMIC DNA]</scope>
    <source>
        <strain evidence="3 4">CGMCC 1.12689</strain>
    </source>
</reference>
<accession>A0ABD6C4P2</accession>
<feature type="region of interest" description="Disordered" evidence="1">
    <location>
        <begin position="1"/>
        <end position="25"/>
    </location>
</feature>
<feature type="compositionally biased region" description="Basic and acidic residues" evidence="1">
    <location>
        <begin position="1"/>
        <end position="19"/>
    </location>
</feature>
<keyword evidence="4" id="KW-1185">Reference proteome</keyword>
<organism evidence="3 4">
    <name type="scientific">Halorubrum laminariae</name>
    <dbReference type="NCBI Taxonomy" id="1433523"/>
    <lineage>
        <taxon>Archaea</taxon>
        <taxon>Methanobacteriati</taxon>
        <taxon>Methanobacteriota</taxon>
        <taxon>Stenosarchaea group</taxon>
        <taxon>Halobacteria</taxon>
        <taxon>Halobacteriales</taxon>
        <taxon>Haloferacaceae</taxon>
        <taxon>Halorubrum</taxon>
    </lineage>
</organism>
<feature type="domain" description="DUF8030" evidence="2">
    <location>
        <begin position="47"/>
        <end position="147"/>
    </location>
</feature>
<gene>
    <name evidence="3" type="ORF">ACFR9T_17100</name>
</gene>
<dbReference type="EMBL" id="JBHUDB010000025">
    <property type="protein sequence ID" value="MFD1572272.1"/>
    <property type="molecule type" value="Genomic_DNA"/>
</dbReference>
<evidence type="ECO:0000313" key="3">
    <source>
        <dbReference type="EMBL" id="MFD1572272.1"/>
    </source>
</evidence>
<dbReference type="AlphaFoldDB" id="A0ABD6C4P2"/>
<dbReference type="RefSeq" id="WP_135830713.1">
    <property type="nucleotide sequence ID" value="NZ_JANHDL010000010.1"/>
</dbReference>
<dbReference type="InterPro" id="IPR058343">
    <property type="entry name" value="DUF8030"/>
</dbReference>
<dbReference type="Pfam" id="PF26073">
    <property type="entry name" value="DUF8030"/>
    <property type="match status" value="1"/>
</dbReference>
<evidence type="ECO:0000259" key="2">
    <source>
        <dbReference type="Pfam" id="PF26073"/>
    </source>
</evidence>
<dbReference type="Proteomes" id="UP001597185">
    <property type="component" value="Unassembled WGS sequence"/>
</dbReference>
<name>A0ABD6C4P2_9EURY</name>